<gene>
    <name evidence="2" type="ORF">SK128_003673</name>
</gene>
<evidence type="ECO:0000313" key="3">
    <source>
        <dbReference type="Proteomes" id="UP001381693"/>
    </source>
</evidence>
<dbReference type="InterPro" id="IPR036508">
    <property type="entry name" value="Chitin-bd_dom_sf"/>
</dbReference>
<name>A0AAN9ACS6_HALRR</name>
<keyword evidence="3" id="KW-1185">Reference proteome</keyword>
<proteinExistence type="predicted"/>
<protein>
    <recommendedName>
        <fullName evidence="4">Sodefrin-like factor</fullName>
    </recommendedName>
</protein>
<accession>A0AAN9ACS6</accession>
<dbReference type="EMBL" id="JAXCGZ010005705">
    <property type="protein sequence ID" value="KAK7081085.1"/>
    <property type="molecule type" value="Genomic_DNA"/>
</dbReference>
<evidence type="ECO:0000256" key="1">
    <source>
        <dbReference type="SAM" id="SignalP"/>
    </source>
</evidence>
<organism evidence="2 3">
    <name type="scientific">Halocaridina rubra</name>
    <name type="common">Hawaiian red shrimp</name>
    <dbReference type="NCBI Taxonomy" id="373956"/>
    <lineage>
        <taxon>Eukaryota</taxon>
        <taxon>Metazoa</taxon>
        <taxon>Ecdysozoa</taxon>
        <taxon>Arthropoda</taxon>
        <taxon>Crustacea</taxon>
        <taxon>Multicrustacea</taxon>
        <taxon>Malacostraca</taxon>
        <taxon>Eumalacostraca</taxon>
        <taxon>Eucarida</taxon>
        <taxon>Decapoda</taxon>
        <taxon>Pleocyemata</taxon>
        <taxon>Caridea</taxon>
        <taxon>Atyoidea</taxon>
        <taxon>Atyidae</taxon>
        <taxon>Halocaridina</taxon>
    </lineage>
</organism>
<dbReference type="SUPFAM" id="SSF57625">
    <property type="entry name" value="Invertebrate chitin-binding proteins"/>
    <property type="match status" value="1"/>
</dbReference>
<dbReference type="AlphaFoldDB" id="A0AAN9ACS6"/>
<evidence type="ECO:0000313" key="2">
    <source>
        <dbReference type="EMBL" id="KAK7081085.1"/>
    </source>
</evidence>
<comment type="caution">
    <text evidence="2">The sequence shown here is derived from an EMBL/GenBank/DDBJ whole genome shotgun (WGS) entry which is preliminary data.</text>
</comment>
<dbReference type="Proteomes" id="UP001381693">
    <property type="component" value="Unassembled WGS sequence"/>
</dbReference>
<keyword evidence="1" id="KW-0732">Signal</keyword>
<evidence type="ECO:0008006" key="4">
    <source>
        <dbReference type="Google" id="ProtNLM"/>
    </source>
</evidence>
<dbReference type="GO" id="GO:0008061">
    <property type="term" value="F:chitin binding"/>
    <property type="evidence" value="ECO:0007669"/>
    <property type="project" value="InterPro"/>
</dbReference>
<feature type="signal peptide" evidence="1">
    <location>
        <begin position="1"/>
        <end position="22"/>
    </location>
</feature>
<feature type="chain" id="PRO_5042820373" description="Sodefrin-like factor" evidence="1">
    <location>
        <begin position="23"/>
        <end position="234"/>
    </location>
</feature>
<sequence>MASPSLFLLVCVAGISFVLVEAQTCSTVGETFCKSCSNLVLCDANLNELNIPCPTGQVCGNGTTSGDSSGCYILTSTPTNNFALCACTTTPGYLADPFDPSKYQVCIATGIQVEASCPPGEVFDGSGCAVGPTMAPTTAPPTLDCTDKTPGFQTLPPACTSYYACLQDPSNPSQLTPYGPYTCPNAGDVFTGSVCVAESDLLTGIEPYMCTGTETGAFLDTVECNAFHICMGKL</sequence>
<reference evidence="2 3" key="1">
    <citation type="submission" date="2023-11" db="EMBL/GenBank/DDBJ databases">
        <title>Halocaridina rubra genome assembly.</title>
        <authorList>
            <person name="Smith C."/>
        </authorList>
    </citation>
    <scope>NUCLEOTIDE SEQUENCE [LARGE SCALE GENOMIC DNA]</scope>
    <source>
        <strain evidence="2">EP-1</strain>
        <tissue evidence="2">Whole</tissue>
    </source>
</reference>